<accession>A0A0E9SQY0</accession>
<evidence type="ECO:0000313" key="1">
    <source>
        <dbReference type="EMBL" id="JAH43734.1"/>
    </source>
</evidence>
<protein>
    <submittedName>
        <fullName evidence="1">Uncharacterized protein</fullName>
    </submittedName>
</protein>
<proteinExistence type="predicted"/>
<name>A0A0E9SQY0_ANGAN</name>
<organism evidence="1">
    <name type="scientific">Anguilla anguilla</name>
    <name type="common">European freshwater eel</name>
    <name type="synonym">Muraena anguilla</name>
    <dbReference type="NCBI Taxonomy" id="7936"/>
    <lineage>
        <taxon>Eukaryota</taxon>
        <taxon>Metazoa</taxon>
        <taxon>Chordata</taxon>
        <taxon>Craniata</taxon>
        <taxon>Vertebrata</taxon>
        <taxon>Euteleostomi</taxon>
        <taxon>Actinopterygii</taxon>
        <taxon>Neopterygii</taxon>
        <taxon>Teleostei</taxon>
        <taxon>Anguilliformes</taxon>
        <taxon>Anguillidae</taxon>
        <taxon>Anguilla</taxon>
    </lineage>
</organism>
<sequence length="27" mass="3099">MFVSICYVMVPLVPIACFVREQGLRQV</sequence>
<reference evidence="1" key="2">
    <citation type="journal article" date="2015" name="Fish Shellfish Immunol.">
        <title>Early steps in the European eel (Anguilla anguilla)-Vibrio vulnificus interaction in the gills: Role of the RtxA13 toxin.</title>
        <authorList>
            <person name="Callol A."/>
            <person name="Pajuelo D."/>
            <person name="Ebbesson L."/>
            <person name="Teles M."/>
            <person name="MacKenzie S."/>
            <person name="Amaro C."/>
        </authorList>
    </citation>
    <scope>NUCLEOTIDE SEQUENCE</scope>
</reference>
<dbReference type="AlphaFoldDB" id="A0A0E9SQY0"/>
<dbReference type="EMBL" id="GBXM01064843">
    <property type="protein sequence ID" value="JAH43734.1"/>
    <property type="molecule type" value="Transcribed_RNA"/>
</dbReference>
<reference evidence="1" key="1">
    <citation type="submission" date="2014-11" db="EMBL/GenBank/DDBJ databases">
        <authorList>
            <person name="Amaro Gonzalez C."/>
        </authorList>
    </citation>
    <scope>NUCLEOTIDE SEQUENCE</scope>
</reference>